<reference evidence="3 4" key="1">
    <citation type="submission" date="2019-11" db="EMBL/GenBank/DDBJ databases">
        <authorList>
            <person name="Holert J."/>
        </authorList>
    </citation>
    <scope>NUCLEOTIDE SEQUENCE [LARGE SCALE GENOMIC DNA]</scope>
    <source>
        <strain evidence="3">SB11_3</strain>
    </source>
</reference>
<dbReference type="Proteomes" id="UP000441399">
    <property type="component" value="Unassembled WGS sequence"/>
</dbReference>
<keyword evidence="1" id="KW-0472">Membrane</keyword>
<dbReference type="AlphaFoldDB" id="A0A5S9QZP8"/>
<evidence type="ECO:0000313" key="4">
    <source>
        <dbReference type="Proteomes" id="UP000441399"/>
    </source>
</evidence>
<accession>A0A5S9QZP8</accession>
<evidence type="ECO:0000313" key="3">
    <source>
        <dbReference type="EMBL" id="CAA0124646.1"/>
    </source>
</evidence>
<dbReference type="InterPro" id="IPR049220">
    <property type="entry name" value="DUF6868"/>
</dbReference>
<protein>
    <recommendedName>
        <fullName evidence="2">DUF6868 domain-containing protein</fullName>
    </recommendedName>
</protein>
<keyword evidence="1" id="KW-0812">Transmembrane</keyword>
<evidence type="ECO:0000256" key="1">
    <source>
        <dbReference type="SAM" id="Phobius"/>
    </source>
</evidence>
<keyword evidence="1" id="KW-1133">Transmembrane helix</keyword>
<dbReference type="EMBL" id="CACSIO010000060">
    <property type="protein sequence ID" value="CAA0124646.1"/>
    <property type="molecule type" value="Genomic_DNA"/>
</dbReference>
<proteinExistence type="predicted"/>
<keyword evidence="4" id="KW-1185">Reference proteome</keyword>
<evidence type="ECO:0000259" key="2">
    <source>
        <dbReference type="Pfam" id="PF21742"/>
    </source>
</evidence>
<name>A0A5S9QZP8_9GAMM</name>
<dbReference type="Pfam" id="PF21742">
    <property type="entry name" value="DUF6868"/>
    <property type="match status" value="1"/>
</dbReference>
<feature type="domain" description="DUF6868" evidence="2">
    <location>
        <begin position="5"/>
        <end position="82"/>
    </location>
</feature>
<feature type="transmembrane region" description="Helical" evidence="1">
    <location>
        <begin position="55"/>
        <end position="77"/>
    </location>
</feature>
<gene>
    <name evidence="3" type="ORF">OPDIPICF_03189</name>
</gene>
<organism evidence="3 4">
    <name type="scientific">BD1-7 clade bacterium</name>
    <dbReference type="NCBI Taxonomy" id="2029982"/>
    <lineage>
        <taxon>Bacteria</taxon>
        <taxon>Pseudomonadati</taxon>
        <taxon>Pseudomonadota</taxon>
        <taxon>Gammaproteobacteria</taxon>
        <taxon>Cellvibrionales</taxon>
        <taxon>Spongiibacteraceae</taxon>
        <taxon>BD1-7 clade</taxon>
    </lineage>
</organism>
<sequence>MSSLTTSALMQFFGWATLINFLILAVATLSIVLMRDTMIEIHSKMFGIEKSQLPAMYFRYLANYKIATVVFCFVPWLSLTIIS</sequence>
<feature type="transmembrane region" description="Helical" evidence="1">
    <location>
        <begin position="12"/>
        <end position="34"/>
    </location>
</feature>